<dbReference type="Proteomes" id="UP000463883">
    <property type="component" value="Chromosome"/>
</dbReference>
<dbReference type="PANTHER" id="PTHR12935:SF0">
    <property type="entry name" value="GAMMA-GLUTAMYLCYCLOTRANSFERASE"/>
    <property type="match status" value="1"/>
</dbReference>
<name>A0A6P1MKF4_9FIRM</name>
<keyword evidence="6" id="KW-1185">Reference proteome</keyword>
<keyword evidence="1" id="KW-0456">Lyase</keyword>
<dbReference type="InterPro" id="IPR009288">
    <property type="entry name" value="AIG2-like_dom"/>
</dbReference>
<dbReference type="InterPro" id="IPR017939">
    <property type="entry name" value="G-Glutamylcylcotransferase"/>
</dbReference>
<evidence type="ECO:0000259" key="4">
    <source>
        <dbReference type="Pfam" id="PF06094"/>
    </source>
</evidence>
<protein>
    <submittedName>
        <fullName evidence="5">Gamma-glutamylcyclotransferase</fullName>
    </submittedName>
</protein>
<dbReference type="CDD" id="cd06661">
    <property type="entry name" value="GGCT_like"/>
    <property type="match status" value="1"/>
</dbReference>
<dbReference type="EMBL" id="CP047591">
    <property type="protein sequence ID" value="QHI72518.1"/>
    <property type="molecule type" value="Genomic_DNA"/>
</dbReference>
<evidence type="ECO:0000313" key="6">
    <source>
        <dbReference type="Proteomes" id="UP000463883"/>
    </source>
</evidence>
<dbReference type="PANTHER" id="PTHR12935">
    <property type="entry name" value="GAMMA-GLUTAMYLCYCLOTRANSFERASE"/>
    <property type="match status" value="1"/>
</dbReference>
<evidence type="ECO:0000313" key="5">
    <source>
        <dbReference type="EMBL" id="QHI72518.1"/>
    </source>
</evidence>
<proteinExistence type="predicted"/>
<dbReference type="SUPFAM" id="SSF110857">
    <property type="entry name" value="Gamma-glutamyl cyclotransferase-like"/>
    <property type="match status" value="1"/>
</dbReference>
<dbReference type="GO" id="GO:0016740">
    <property type="term" value="F:transferase activity"/>
    <property type="evidence" value="ECO:0007669"/>
    <property type="project" value="UniProtKB-KW"/>
</dbReference>
<sequence length="167" mass="18911">MDRSYIIYAAYGSNMGIQRMAHRCPGAKFIGVGVIENYKLTFRGIRTGLANIQPCAGASVPVVLWSITRKGERLLDHHEGFPDLFQKKVVKVKLRNQYVVAMTYIMAHGFCDVPLKPSPYYIEMIQRGYENHGIIKDGIFDAVQEVHKELAIRKMINGNIMDKPPLT</sequence>
<gene>
    <name evidence="5" type="ORF">Ami3637_09015</name>
</gene>
<evidence type="ECO:0000256" key="1">
    <source>
        <dbReference type="ARBA" id="ARBA00023239"/>
    </source>
</evidence>
<feature type="domain" description="Gamma-glutamylcyclotransferase AIG2-like" evidence="4">
    <location>
        <begin position="9"/>
        <end position="108"/>
    </location>
</feature>
<dbReference type="Pfam" id="PF06094">
    <property type="entry name" value="GGACT"/>
    <property type="match status" value="1"/>
</dbReference>
<feature type="binding site" evidence="3">
    <location>
        <begin position="8"/>
        <end position="13"/>
    </location>
    <ligand>
        <name>substrate</name>
    </ligand>
</feature>
<dbReference type="Gene3D" id="3.10.490.10">
    <property type="entry name" value="Gamma-glutamyl cyclotransferase-like"/>
    <property type="match status" value="1"/>
</dbReference>
<accession>A0A6P1MKF4</accession>
<dbReference type="KEGG" id="amic:Ami3637_09015"/>
<dbReference type="InterPro" id="IPR013024">
    <property type="entry name" value="GGCT-like"/>
</dbReference>
<evidence type="ECO:0000256" key="2">
    <source>
        <dbReference type="PIRSR" id="PIRSR617939-1"/>
    </source>
</evidence>
<feature type="active site" description="Proton acceptor" evidence="2">
    <location>
        <position position="79"/>
    </location>
</feature>
<dbReference type="RefSeq" id="WP_162362286.1">
    <property type="nucleotide sequence ID" value="NZ_CP047591.1"/>
</dbReference>
<dbReference type="AlphaFoldDB" id="A0A6P1MKF4"/>
<organism evidence="5 6">
    <name type="scientific">Aminipila terrae</name>
    <dbReference type="NCBI Taxonomy" id="2697030"/>
    <lineage>
        <taxon>Bacteria</taxon>
        <taxon>Bacillati</taxon>
        <taxon>Bacillota</taxon>
        <taxon>Clostridia</taxon>
        <taxon>Peptostreptococcales</taxon>
        <taxon>Anaerovoracaceae</taxon>
        <taxon>Aminipila</taxon>
    </lineage>
</organism>
<dbReference type="GO" id="GO:0003839">
    <property type="term" value="F:gamma-glutamylcyclotransferase activity"/>
    <property type="evidence" value="ECO:0007669"/>
    <property type="project" value="InterPro"/>
</dbReference>
<reference evidence="5 6" key="1">
    <citation type="submission" date="2020-01" db="EMBL/GenBank/DDBJ databases">
        <title>Genomic analysis of Aminipila sp. CBA3637.</title>
        <authorList>
            <person name="Kim Y.B."/>
            <person name="Roh S.W."/>
        </authorList>
    </citation>
    <scope>NUCLEOTIDE SEQUENCE [LARGE SCALE GENOMIC DNA]</scope>
    <source>
        <strain evidence="5 6">CBA3637</strain>
    </source>
</reference>
<evidence type="ECO:0000256" key="3">
    <source>
        <dbReference type="PIRSR" id="PIRSR617939-2"/>
    </source>
</evidence>
<dbReference type="InterPro" id="IPR036568">
    <property type="entry name" value="GGCT-like_sf"/>
</dbReference>
<keyword evidence="5" id="KW-0808">Transferase</keyword>